<evidence type="ECO:0000256" key="5">
    <source>
        <dbReference type="ARBA" id="ARBA00022833"/>
    </source>
</evidence>
<dbReference type="AlphaFoldDB" id="A0A427Y9D2"/>
<dbReference type="RefSeq" id="XP_028479911.1">
    <property type="nucleotide sequence ID" value="XM_028616054.1"/>
</dbReference>
<organism evidence="8 9">
    <name type="scientific">Apiotrichum porosum</name>
    <dbReference type="NCBI Taxonomy" id="105984"/>
    <lineage>
        <taxon>Eukaryota</taxon>
        <taxon>Fungi</taxon>
        <taxon>Dikarya</taxon>
        <taxon>Basidiomycota</taxon>
        <taxon>Agaricomycotina</taxon>
        <taxon>Tremellomycetes</taxon>
        <taxon>Trichosporonales</taxon>
        <taxon>Trichosporonaceae</taxon>
        <taxon>Apiotrichum</taxon>
    </lineage>
</organism>
<dbReference type="Gene3D" id="3.30.2010.10">
    <property type="entry name" value="Metalloproteases ('zincins'), catalytic domain"/>
    <property type="match status" value="1"/>
</dbReference>
<dbReference type="STRING" id="105984.A0A427Y9D2"/>
<keyword evidence="5" id="KW-0862">Zinc</keyword>
<evidence type="ECO:0000256" key="3">
    <source>
        <dbReference type="ARBA" id="ARBA00022723"/>
    </source>
</evidence>
<comment type="cofactor">
    <cofactor evidence="1">
        <name>Zn(2+)</name>
        <dbReference type="ChEBI" id="CHEBI:29105"/>
    </cofactor>
</comment>
<dbReference type="CDD" id="cd07331">
    <property type="entry name" value="M48C_Oma1_like"/>
    <property type="match status" value="1"/>
</dbReference>
<evidence type="ECO:0000256" key="6">
    <source>
        <dbReference type="ARBA" id="ARBA00023049"/>
    </source>
</evidence>
<keyword evidence="4" id="KW-0378">Hydrolase</keyword>
<dbReference type="GO" id="GO:0004222">
    <property type="term" value="F:metalloendopeptidase activity"/>
    <property type="evidence" value="ECO:0007669"/>
    <property type="project" value="InterPro"/>
</dbReference>
<keyword evidence="3" id="KW-0479">Metal-binding</keyword>
<dbReference type="GeneID" id="39584762"/>
<dbReference type="OrthoDB" id="7464992at2759"/>
<evidence type="ECO:0000259" key="7">
    <source>
        <dbReference type="Pfam" id="PF01435"/>
    </source>
</evidence>
<dbReference type="GO" id="GO:0006515">
    <property type="term" value="P:protein quality control for misfolded or incompletely synthesized proteins"/>
    <property type="evidence" value="ECO:0007669"/>
    <property type="project" value="TreeGrafter"/>
</dbReference>
<keyword evidence="2" id="KW-0645">Protease</keyword>
<dbReference type="GO" id="GO:0005743">
    <property type="term" value="C:mitochondrial inner membrane"/>
    <property type="evidence" value="ECO:0007669"/>
    <property type="project" value="TreeGrafter"/>
</dbReference>
<dbReference type="GO" id="GO:0034982">
    <property type="term" value="P:mitochondrial protein processing"/>
    <property type="evidence" value="ECO:0007669"/>
    <property type="project" value="TreeGrafter"/>
</dbReference>
<comment type="caution">
    <text evidence="8">The sequence shown here is derived from an EMBL/GenBank/DDBJ whole genome shotgun (WGS) entry which is preliminary data.</text>
</comment>
<evidence type="ECO:0000256" key="1">
    <source>
        <dbReference type="ARBA" id="ARBA00001947"/>
    </source>
</evidence>
<evidence type="ECO:0000256" key="4">
    <source>
        <dbReference type="ARBA" id="ARBA00022801"/>
    </source>
</evidence>
<accession>A0A427Y9D2</accession>
<reference evidence="8 9" key="1">
    <citation type="submission" date="2018-11" db="EMBL/GenBank/DDBJ databases">
        <title>Genome sequence of Apiotrichum porosum DSM 27194.</title>
        <authorList>
            <person name="Aliyu H."/>
            <person name="Gorte O."/>
            <person name="Ochsenreither K."/>
        </authorList>
    </citation>
    <scope>NUCLEOTIDE SEQUENCE [LARGE SCALE GENOMIC DNA]</scope>
    <source>
        <strain evidence="8 9">DSM 27194</strain>
    </source>
</reference>
<dbReference type="Pfam" id="PF01435">
    <property type="entry name" value="Peptidase_M48"/>
    <property type="match status" value="1"/>
</dbReference>
<protein>
    <recommendedName>
        <fullName evidence="7">Peptidase M48 domain-containing protein</fullName>
    </recommendedName>
</protein>
<evidence type="ECO:0000313" key="8">
    <source>
        <dbReference type="EMBL" id="RSH87703.1"/>
    </source>
</evidence>
<dbReference type="PANTHER" id="PTHR22726:SF18">
    <property type="entry name" value="PEPTIDASE M48 DOMAIN-CONTAINING PROTEIN"/>
    <property type="match status" value="1"/>
</dbReference>
<gene>
    <name evidence="8" type="ORF">EHS24_000219</name>
</gene>
<keyword evidence="9" id="KW-1185">Reference proteome</keyword>
<dbReference type="EMBL" id="RSCE01000001">
    <property type="protein sequence ID" value="RSH87703.1"/>
    <property type="molecule type" value="Genomic_DNA"/>
</dbReference>
<feature type="domain" description="Peptidase M48" evidence="7">
    <location>
        <begin position="235"/>
        <end position="415"/>
    </location>
</feature>
<evidence type="ECO:0000256" key="2">
    <source>
        <dbReference type="ARBA" id="ARBA00022670"/>
    </source>
</evidence>
<dbReference type="PANTHER" id="PTHR22726">
    <property type="entry name" value="METALLOENDOPEPTIDASE OMA1"/>
    <property type="match status" value="1"/>
</dbReference>
<sequence length="461" mass="51859">MRLAVGLQLAAASLLLRRAFHSSSRRSDVFFASIPAIKSGLLTITRFSLLFLPFVFRYRLWKKYKRTAWLLIQIPWTRRPRQGLSIHPHRRHLACKITTTDSIAQIFAICIVIALGLDQCPRTGRWRLLLMSPGEELAWSHRKHKDVLLHDGPLLLPPEDIRSVKVGRVVTRIVEALEEQEGNVVCGATWPPREDKKRASQEDDSRINRYVPSATATSGFMPFRPMSSNPLKDQNIEAADWNIYVIDLPLLNAFALPSKEVFIYTGLLDLLPDDDPMLAAVLSHEIAHVTQRHSVENAGFLNLAAVAFDVLRGISFALTISFPFITDSAGMFINWLNDVVAERAYSRTLEKEADAVGLELMALAGYDPRAMADLWELMHCVELDEAASGRSQSLDARVPLLRTHPTSEERQDAIAALMPRALVMWKKHQHRPSKATVQEEVDAIQKELAALDVTEHPAHTV</sequence>
<dbReference type="InterPro" id="IPR051156">
    <property type="entry name" value="Mito/Outer_Membr_Metalloprot"/>
</dbReference>
<keyword evidence="6" id="KW-0482">Metalloprotease</keyword>
<dbReference type="GO" id="GO:0046872">
    <property type="term" value="F:metal ion binding"/>
    <property type="evidence" value="ECO:0007669"/>
    <property type="project" value="UniProtKB-KW"/>
</dbReference>
<dbReference type="InterPro" id="IPR001915">
    <property type="entry name" value="Peptidase_M48"/>
</dbReference>
<name>A0A427Y9D2_9TREE</name>
<proteinExistence type="predicted"/>
<dbReference type="Proteomes" id="UP000279236">
    <property type="component" value="Unassembled WGS sequence"/>
</dbReference>
<evidence type="ECO:0000313" key="9">
    <source>
        <dbReference type="Proteomes" id="UP000279236"/>
    </source>
</evidence>